<accession>A0A1M4U856</accession>
<gene>
    <name evidence="2" type="ORF">SAMN02745133_00613</name>
</gene>
<evidence type="ECO:0000259" key="1">
    <source>
        <dbReference type="Pfam" id="PF15919"/>
    </source>
</evidence>
<evidence type="ECO:0000313" key="3">
    <source>
        <dbReference type="Proteomes" id="UP000184148"/>
    </source>
</evidence>
<sequence length="79" mass="8795">MIKIPLQFEEILSPLPKGGLEGEIKVRIRVQVHEDHEDGGFYAVTPDVPGCASRGATMEEAVENFKEAIKFFLIENDGH</sequence>
<name>A0A1M4U856_9FIRM</name>
<feature type="domain" description="HicB-like antitoxin of toxin-antitoxin system" evidence="1">
    <location>
        <begin position="30"/>
        <end position="73"/>
    </location>
</feature>
<dbReference type="AlphaFoldDB" id="A0A1M4U856"/>
<dbReference type="STRING" id="1121429.SAMN02745133_00613"/>
<protein>
    <submittedName>
        <fullName evidence="2">HicB_like antitoxin of toxin-antitoxin system</fullName>
    </submittedName>
</protein>
<proteinExistence type="predicted"/>
<dbReference type="InterPro" id="IPR051404">
    <property type="entry name" value="TA_system_antitoxin"/>
</dbReference>
<dbReference type="Proteomes" id="UP000184148">
    <property type="component" value="Unassembled WGS sequence"/>
</dbReference>
<dbReference type="PANTHER" id="PTHR34504:SF2">
    <property type="entry name" value="UPF0150 PROTEIN SSL0259"/>
    <property type="match status" value="1"/>
</dbReference>
<dbReference type="Pfam" id="PF15919">
    <property type="entry name" value="HicB_lk_antitox"/>
    <property type="match status" value="1"/>
</dbReference>
<dbReference type="SUPFAM" id="SSF143100">
    <property type="entry name" value="TTHA1013/TTHA0281-like"/>
    <property type="match status" value="1"/>
</dbReference>
<keyword evidence="3" id="KW-1185">Reference proteome</keyword>
<dbReference type="Gene3D" id="3.30.160.250">
    <property type="match status" value="1"/>
</dbReference>
<organism evidence="2 3">
    <name type="scientific">Desulforamulus putei DSM 12395</name>
    <dbReference type="NCBI Taxonomy" id="1121429"/>
    <lineage>
        <taxon>Bacteria</taxon>
        <taxon>Bacillati</taxon>
        <taxon>Bacillota</taxon>
        <taxon>Clostridia</taxon>
        <taxon>Eubacteriales</taxon>
        <taxon>Peptococcaceae</taxon>
        <taxon>Desulforamulus</taxon>
    </lineage>
</organism>
<reference evidence="3" key="1">
    <citation type="submission" date="2016-11" db="EMBL/GenBank/DDBJ databases">
        <authorList>
            <person name="Varghese N."/>
            <person name="Submissions S."/>
        </authorList>
    </citation>
    <scope>NUCLEOTIDE SEQUENCE [LARGE SCALE GENOMIC DNA]</scope>
    <source>
        <strain evidence="3">DSM 12395</strain>
    </source>
</reference>
<evidence type="ECO:0000313" key="2">
    <source>
        <dbReference type="EMBL" id="SHE52743.1"/>
    </source>
</evidence>
<dbReference type="RefSeq" id="WP_238456929.1">
    <property type="nucleotide sequence ID" value="NZ_FQUY01000002.1"/>
</dbReference>
<dbReference type="InterPro" id="IPR035069">
    <property type="entry name" value="TTHA1013/TTHA0281-like"/>
</dbReference>
<dbReference type="InterPro" id="IPR031807">
    <property type="entry name" value="HicB-like"/>
</dbReference>
<dbReference type="PANTHER" id="PTHR34504">
    <property type="entry name" value="ANTITOXIN HICB"/>
    <property type="match status" value="1"/>
</dbReference>
<dbReference type="EMBL" id="FQUY01000002">
    <property type="protein sequence ID" value="SHE52743.1"/>
    <property type="molecule type" value="Genomic_DNA"/>
</dbReference>